<dbReference type="SUPFAM" id="SSF52540">
    <property type="entry name" value="P-loop containing nucleoside triphosphate hydrolases"/>
    <property type="match status" value="1"/>
</dbReference>
<sequence>MSEESEEVATKVPPSELSQIKIIYVPAIRNPSTLLKNATGTLLWRVLKSINWSSETKENIKEQLKQAEESLFEEAGLERVRDSLKEHWKKYHKDTRYSEANIRFNSTDLDQLIKKFEVDFMPSITQKAYSIDSLGDGLRSLFYLSLVDSFLEIEQQAMENSDGGDAPLFNIKIPALTILAIEEPENHVSPHLLGNIIVNLKRIALKNNSQVIITSHTPAIVKRVSPESIRYFNISIDELVTKVKKVVLPLKQGSVENEEAYKYVKEAVRAYPEIYFSKLVILGEGDSEEIVIPKAIELDTEEQLDSIAVSVVPLGGRHVNHFWKLLKELDIPYVTLLDLDRERNGGGWGRVKYALEQLIKIGADKNKLLLLSDGSILSDESLNEMHTWDEKNVENQLAWLSLLEQYDVYFSSPLDLDFMMLEAFPEAYKSVLKGNEGPRIDRVGKISEIEDNDPPVEGYLERVDIATKHTLKEGGGNGETYTFEQKKLMIWYDYFFLQRGKPVTHRLALLNISDETFKDSLPAPLKRLLAKVKQKLNGE</sequence>
<feature type="domain" description="OLD protein-like TOPRIM" evidence="2">
    <location>
        <begin position="276"/>
        <end position="340"/>
    </location>
</feature>
<comment type="caution">
    <text evidence="3">The sequence shown here is derived from an EMBL/GenBank/DDBJ whole genome shotgun (WGS) entry which is preliminary data.</text>
</comment>
<evidence type="ECO:0000313" key="4">
    <source>
        <dbReference type="Proteomes" id="UP000552038"/>
    </source>
</evidence>
<name>A0AAP7DL50_PAEAL</name>
<dbReference type="InterPro" id="IPR041685">
    <property type="entry name" value="AAA_GajA/Old/RecF-like"/>
</dbReference>
<protein>
    <submittedName>
        <fullName evidence="3">AAA family ATPase</fullName>
    </submittedName>
</protein>
<dbReference type="InterPro" id="IPR034139">
    <property type="entry name" value="TOPRIM_OLD"/>
</dbReference>
<evidence type="ECO:0000259" key="1">
    <source>
        <dbReference type="Pfam" id="PF13175"/>
    </source>
</evidence>
<dbReference type="InterPro" id="IPR027417">
    <property type="entry name" value="P-loop_NTPase"/>
</dbReference>
<dbReference type="Gene3D" id="3.40.50.300">
    <property type="entry name" value="P-loop containing nucleotide triphosphate hydrolases"/>
    <property type="match status" value="1"/>
</dbReference>
<reference evidence="3 4" key="1">
    <citation type="submission" date="2020-05" db="EMBL/GenBank/DDBJ databases">
        <title>Whole genome sequencing and identification of novel metabolites from Paenibacillus alvei strain JR949.</title>
        <authorList>
            <person name="Rajendhran J."/>
            <person name="Sree Pranav P."/>
            <person name="Mahalakshmi B."/>
            <person name="Karthikeyan R."/>
        </authorList>
    </citation>
    <scope>NUCLEOTIDE SEQUENCE [LARGE SCALE GENOMIC DNA]</scope>
    <source>
        <strain evidence="3 4">JR949</strain>
    </source>
</reference>
<proteinExistence type="predicted"/>
<gene>
    <name evidence="3" type="ORF">HMI46_23180</name>
</gene>
<dbReference type="Pfam" id="PF13175">
    <property type="entry name" value="AAA_15"/>
    <property type="match status" value="1"/>
</dbReference>
<accession>A0AAP7DL50</accession>
<evidence type="ECO:0000313" key="3">
    <source>
        <dbReference type="EMBL" id="NOJ73431.1"/>
    </source>
</evidence>
<dbReference type="InterPro" id="IPR051396">
    <property type="entry name" value="Bact_Antivir_Def_Nuclease"/>
</dbReference>
<dbReference type="PANTHER" id="PTHR43581:SF4">
    <property type="entry name" value="ATP_GTP PHOSPHATASE"/>
    <property type="match status" value="1"/>
</dbReference>
<dbReference type="Pfam" id="PF20469">
    <property type="entry name" value="OLD-like_TOPRIM"/>
    <property type="match status" value="1"/>
</dbReference>
<dbReference type="AlphaFoldDB" id="A0AAP7DL50"/>
<dbReference type="PANTHER" id="PTHR43581">
    <property type="entry name" value="ATP/GTP PHOSPHATASE"/>
    <property type="match status" value="1"/>
</dbReference>
<dbReference type="CDD" id="cd01026">
    <property type="entry name" value="TOPRIM_OLD"/>
    <property type="match status" value="1"/>
</dbReference>
<evidence type="ECO:0000259" key="2">
    <source>
        <dbReference type="Pfam" id="PF20469"/>
    </source>
</evidence>
<feature type="domain" description="Endonuclease GajA/Old nuclease/RecF-like AAA" evidence="1">
    <location>
        <begin position="18"/>
        <end position="221"/>
    </location>
</feature>
<dbReference type="Proteomes" id="UP000552038">
    <property type="component" value="Unassembled WGS sequence"/>
</dbReference>
<dbReference type="EMBL" id="JABFOR010000045">
    <property type="protein sequence ID" value="NOJ73431.1"/>
    <property type="molecule type" value="Genomic_DNA"/>
</dbReference>
<organism evidence="3 4">
    <name type="scientific">Paenibacillus alvei</name>
    <name type="common">Bacillus alvei</name>
    <dbReference type="NCBI Taxonomy" id="44250"/>
    <lineage>
        <taxon>Bacteria</taxon>
        <taxon>Bacillati</taxon>
        <taxon>Bacillota</taxon>
        <taxon>Bacilli</taxon>
        <taxon>Bacillales</taxon>
        <taxon>Paenibacillaceae</taxon>
        <taxon>Paenibacillus</taxon>
    </lineage>
</organism>